<reference evidence="3" key="3">
    <citation type="submission" date="2019-08" db="EMBL/GenBank/DDBJ databases">
        <authorList>
            <consortium name="Photinus pyralis genome working group"/>
            <person name="Fallon T.R."/>
            <person name="Sander Lower S.E."/>
            <person name="Weng J.-K."/>
        </authorList>
    </citation>
    <scope>NUCLEOTIDE SEQUENCE</scope>
    <source>
        <strain evidence="3">1611_PpyrPB1</strain>
        <tissue evidence="3">Whole body</tissue>
    </source>
</reference>
<dbReference type="EMBL" id="GEZM01065810">
    <property type="protein sequence ID" value="JAV68328.1"/>
    <property type="molecule type" value="Transcribed_RNA"/>
</dbReference>
<name>A0A1Y1L680_PHOPY</name>
<evidence type="ECO:0008006" key="5">
    <source>
        <dbReference type="Google" id="ProtNLM"/>
    </source>
</evidence>
<dbReference type="InParanoid" id="A0A1Y1L680"/>
<feature type="region of interest" description="Disordered" evidence="1">
    <location>
        <begin position="278"/>
        <end position="319"/>
    </location>
</feature>
<proteinExistence type="predicted"/>
<reference evidence="2" key="1">
    <citation type="journal article" date="2016" name="Sci. Rep.">
        <title>Molecular characterization of firefly nuptial gifts: a multi-omics approach sheds light on postcopulatory sexual selection.</title>
        <authorList>
            <person name="Al-Wathiqui N."/>
            <person name="Fallon T.R."/>
            <person name="South A."/>
            <person name="Weng J.K."/>
            <person name="Lewis S.M."/>
        </authorList>
    </citation>
    <scope>NUCLEOTIDE SEQUENCE</scope>
</reference>
<organism evidence="2">
    <name type="scientific">Photinus pyralis</name>
    <name type="common">Common eastern firefly</name>
    <name type="synonym">Lampyris pyralis</name>
    <dbReference type="NCBI Taxonomy" id="7054"/>
    <lineage>
        <taxon>Eukaryota</taxon>
        <taxon>Metazoa</taxon>
        <taxon>Ecdysozoa</taxon>
        <taxon>Arthropoda</taxon>
        <taxon>Hexapoda</taxon>
        <taxon>Insecta</taxon>
        <taxon>Pterygota</taxon>
        <taxon>Neoptera</taxon>
        <taxon>Endopterygota</taxon>
        <taxon>Coleoptera</taxon>
        <taxon>Polyphaga</taxon>
        <taxon>Elateriformia</taxon>
        <taxon>Elateroidea</taxon>
        <taxon>Lampyridae</taxon>
        <taxon>Lampyrinae</taxon>
        <taxon>Photinus</taxon>
    </lineage>
</organism>
<dbReference type="OrthoDB" id="6609483at2759"/>
<feature type="region of interest" description="Disordered" evidence="1">
    <location>
        <begin position="89"/>
        <end position="109"/>
    </location>
</feature>
<dbReference type="EMBL" id="VVIM01000001">
    <property type="protein sequence ID" value="KAB0805344.1"/>
    <property type="molecule type" value="Genomic_DNA"/>
</dbReference>
<feature type="compositionally biased region" description="Basic and acidic residues" evidence="1">
    <location>
        <begin position="287"/>
        <end position="296"/>
    </location>
</feature>
<evidence type="ECO:0000256" key="1">
    <source>
        <dbReference type="SAM" id="MobiDB-lite"/>
    </source>
</evidence>
<dbReference type="AlphaFoldDB" id="A0A1Y1L680"/>
<protein>
    <recommendedName>
        <fullName evidence="5">DUF4806 domain-containing protein</fullName>
    </recommendedName>
</protein>
<accession>A0A1Y1L680</accession>
<dbReference type="EMBL" id="GEZM01065812">
    <property type="protein sequence ID" value="JAV68326.1"/>
    <property type="molecule type" value="Transcribed_RNA"/>
</dbReference>
<evidence type="ECO:0000313" key="2">
    <source>
        <dbReference type="EMBL" id="JAV68328.1"/>
    </source>
</evidence>
<keyword evidence="4" id="KW-1185">Reference proteome</keyword>
<dbReference type="Proteomes" id="UP000327044">
    <property type="component" value="Unassembled WGS sequence"/>
</dbReference>
<evidence type="ECO:0000313" key="4">
    <source>
        <dbReference type="Proteomes" id="UP000327044"/>
    </source>
</evidence>
<evidence type="ECO:0000313" key="3">
    <source>
        <dbReference type="EMBL" id="KAB0805344.1"/>
    </source>
</evidence>
<gene>
    <name evidence="3" type="ORF">PPYR_02314</name>
</gene>
<reference evidence="3 4" key="2">
    <citation type="journal article" date="2018" name="Elife">
        <title>Firefly genomes illuminate parallel origins of bioluminescence in beetles.</title>
        <authorList>
            <person name="Fallon T.R."/>
            <person name="Lower S.E."/>
            <person name="Chang C.H."/>
            <person name="Bessho-Uehara M."/>
            <person name="Martin G.J."/>
            <person name="Bewick A.J."/>
            <person name="Behringer M."/>
            <person name="Debat H.J."/>
            <person name="Wong I."/>
            <person name="Day J.C."/>
            <person name="Suvorov A."/>
            <person name="Silva C.J."/>
            <person name="Stanger-Hall K.F."/>
            <person name="Hall D.W."/>
            <person name="Schmitz R.J."/>
            <person name="Nelson D.R."/>
            <person name="Lewis S.M."/>
            <person name="Shigenobu S."/>
            <person name="Bybee S.M."/>
            <person name="Larracuente A.M."/>
            <person name="Oba Y."/>
            <person name="Weng J.K."/>
        </authorList>
    </citation>
    <scope>NUCLEOTIDE SEQUENCE [LARGE SCALE GENOMIC DNA]</scope>
    <source>
        <strain evidence="3">1611_PpyrPB1</strain>
        <tissue evidence="3">Whole body</tissue>
    </source>
</reference>
<sequence>MWDVIIWTTENTTDVVPSSWVVDSAVRNKYMYPKQIKSSKLKKIIKNCEEPSTKYVYTELDAVFKKTVNSYAEGEKMLHTLENTSSLDTDGTRSCIDKSPSPCSSVHAPPGDGFRESLLPILDKINGNYKLILEEIAKISIELKDLRNGQNHLRMKLSNVYEKQSIPEWPLPLPIKTDADFIDAENLLPEKHDALVKIISLVGGNSLRQTISFMIKRLISKDIALQYSTKGRKGKKNFSQTRFYNIIISAARGVYENATDLAISQMIGFALASASDWEGGNRRKLKPVGEESKPVGEESSADGVVAENEDQQVEPIELN</sequence>